<keyword evidence="5 9" id="KW-0496">Mitochondrion</keyword>
<keyword evidence="3 9" id="KW-0999">Mitochondrion inner membrane</keyword>
<dbReference type="CDD" id="cd06530">
    <property type="entry name" value="S26_SPase_I"/>
    <property type="match status" value="1"/>
</dbReference>
<keyword evidence="9" id="KW-0645">Protease</keyword>
<comment type="similarity">
    <text evidence="7">Belongs to the peptidase S26 family. IMP1 subfamily.</text>
</comment>
<dbReference type="Gene3D" id="2.10.109.10">
    <property type="entry name" value="Umud Fragment, subunit A"/>
    <property type="match status" value="1"/>
</dbReference>
<feature type="domain" description="Peptidase S26" evidence="10">
    <location>
        <begin position="16"/>
        <end position="96"/>
    </location>
</feature>
<sequence>MIKKIIARSSGVLFYMVQYGCLAHCTFEYLADFCVCSGPSMQPTIYSSDIVLTEHISVNYKRVQKGDIVIARSPTKPLEFICKRVVAMEGDHIFNSNAQNIKFVPRGHVWLEGDNKHNSTDSRIYGPVPYALLRSRVFFKVWPLSDMGKMKMPKEEW</sequence>
<evidence type="ECO:0000256" key="3">
    <source>
        <dbReference type="ARBA" id="ARBA00022792"/>
    </source>
</evidence>
<dbReference type="InterPro" id="IPR000223">
    <property type="entry name" value="Pept_S26A_signal_pept_1"/>
</dbReference>
<comment type="subunit">
    <text evidence="2">Heterodimer of 2 subunits, IMMPL1 and IMMPL2.</text>
</comment>
<evidence type="ECO:0000256" key="4">
    <source>
        <dbReference type="ARBA" id="ARBA00022801"/>
    </source>
</evidence>
<reference evidence="11 12" key="1">
    <citation type="submission" date="2024-01" db="EMBL/GenBank/DDBJ databases">
        <title>The genome of the rayed Mediterranean limpet Patella caerulea (Linnaeus, 1758).</title>
        <authorList>
            <person name="Anh-Thu Weber A."/>
            <person name="Halstead-Nussloch G."/>
        </authorList>
    </citation>
    <scope>NUCLEOTIDE SEQUENCE [LARGE SCALE GENOMIC DNA]</scope>
    <source>
        <strain evidence="11">AATW-2023a</strain>
        <tissue evidence="11">Whole specimen</tissue>
    </source>
</reference>
<evidence type="ECO:0000256" key="1">
    <source>
        <dbReference type="ARBA" id="ARBA00004273"/>
    </source>
</evidence>
<dbReference type="GO" id="GO:0004252">
    <property type="term" value="F:serine-type endopeptidase activity"/>
    <property type="evidence" value="ECO:0007669"/>
    <property type="project" value="InterPro"/>
</dbReference>
<dbReference type="NCBIfam" id="TIGR02227">
    <property type="entry name" value="sigpep_I_bact"/>
    <property type="match status" value="1"/>
</dbReference>
<gene>
    <name evidence="11" type="ORF">SNE40_016839</name>
</gene>
<evidence type="ECO:0000313" key="11">
    <source>
        <dbReference type="EMBL" id="KAK6173373.1"/>
    </source>
</evidence>
<feature type="domain" description="Peptidase S26" evidence="10">
    <location>
        <begin position="100"/>
        <end position="142"/>
    </location>
</feature>
<keyword evidence="6" id="KW-0472">Membrane</keyword>
<evidence type="ECO:0000313" key="12">
    <source>
        <dbReference type="Proteomes" id="UP001347796"/>
    </source>
</evidence>
<dbReference type="PANTHER" id="PTHR12383">
    <property type="entry name" value="PROTEASE FAMILY S26 MITOCHONDRIAL INNER MEMBRANE PROTEASE-RELATED"/>
    <property type="match status" value="1"/>
</dbReference>
<protein>
    <recommendedName>
        <fullName evidence="9">Mitochondrial inner membrane protease subunit</fullName>
        <ecNumber evidence="9">3.4.21.-</ecNumber>
    </recommendedName>
</protein>
<dbReference type="SUPFAM" id="SSF51306">
    <property type="entry name" value="LexA/Signal peptidase"/>
    <property type="match status" value="1"/>
</dbReference>
<dbReference type="PRINTS" id="PR00727">
    <property type="entry name" value="LEADERPTASE"/>
</dbReference>
<evidence type="ECO:0000256" key="7">
    <source>
        <dbReference type="ARBA" id="ARBA00038445"/>
    </source>
</evidence>
<dbReference type="GO" id="GO:0042720">
    <property type="term" value="C:mitochondrial inner membrane peptidase complex"/>
    <property type="evidence" value="ECO:0007669"/>
    <property type="project" value="TreeGrafter"/>
</dbReference>
<dbReference type="EC" id="3.4.21.-" evidence="9"/>
<dbReference type="InterPro" id="IPR036286">
    <property type="entry name" value="LexA/Signal_pep-like_sf"/>
</dbReference>
<evidence type="ECO:0000256" key="8">
    <source>
        <dbReference type="PIRSR" id="PIRSR600223-1"/>
    </source>
</evidence>
<dbReference type="InterPro" id="IPR052064">
    <property type="entry name" value="Mito_IMP1_subunit"/>
</dbReference>
<comment type="caution">
    <text evidence="11">The sequence shown here is derived from an EMBL/GenBank/DDBJ whole genome shotgun (WGS) entry which is preliminary data.</text>
</comment>
<proteinExistence type="inferred from homology"/>
<dbReference type="FunFam" id="2.10.109.10:FF:000019">
    <property type="entry name" value="Mitochondrial inner membrane protease subunit"/>
    <property type="match status" value="1"/>
</dbReference>
<dbReference type="GO" id="GO:0006627">
    <property type="term" value="P:protein processing involved in protein targeting to mitochondrion"/>
    <property type="evidence" value="ECO:0007669"/>
    <property type="project" value="TreeGrafter"/>
</dbReference>
<evidence type="ECO:0000259" key="10">
    <source>
        <dbReference type="Pfam" id="PF10502"/>
    </source>
</evidence>
<feature type="active site" evidence="8">
    <location>
        <position position="40"/>
    </location>
</feature>
<keyword evidence="12" id="KW-1185">Reference proteome</keyword>
<comment type="subcellular location">
    <subcellularLocation>
        <location evidence="1 9">Mitochondrion inner membrane</location>
    </subcellularLocation>
</comment>
<dbReference type="InterPro" id="IPR019533">
    <property type="entry name" value="Peptidase_S26"/>
</dbReference>
<evidence type="ECO:0000256" key="2">
    <source>
        <dbReference type="ARBA" id="ARBA00011805"/>
    </source>
</evidence>
<accession>A0AAN8JDU6</accession>
<name>A0AAN8JDU6_PATCE</name>
<organism evidence="11 12">
    <name type="scientific">Patella caerulea</name>
    <name type="common">Rayed Mediterranean limpet</name>
    <dbReference type="NCBI Taxonomy" id="87958"/>
    <lineage>
        <taxon>Eukaryota</taxon>
        <taxon>Metazoa</taxon>
        <taxon>Spiralia</taxon>
        <taxon>Lophotrochozoa</taxon>
        <taxon>Mollusca</taxon>
        <taxon>Gastropoda</taxon>
        <taxon>Patellogastropoda</taxon>
        <taxon>Patelloidea</taxon>
        <taxon>Patellidae</taxon>
        <taxon>Patella</taxon>
    </lineage>
</organism>
<dbReference type="Pfam" id="PF10502">
    <property type="entry name" value="Peptidase_S26"/>
    <property type="match status" value="2"/>
</dbReference>
<evidence type="ECO:0000256" key="9">
    <source>
        <dbReference type="RuleBase" id="RU362041"/>
    </source>
</evidence>
<dbReference type="Proteomes" id="UP001347796">
    <property type="component" value="Unassembled WGS sequence"/>
</dbReference>
<dbReference type="AlphaFoldDB" id="A0AAN8JDU6"/>
<feature type="active site" evidence="8">
    <location>
        <position position="83"/>
    </location>
</feature>
<dbReference type="EMBL" id="JAZGQO010000011">
    <property type="protein sequence ID" value="KAK6173373.1"/>
    <property type="molecule type" value="Genomic_DNA"/>
</dbReference>
<dbReference type="PANTHER" id="PTHR12383:SF16">
    <property type="entry name" value="MITOCHONDRIAL INNER MEMBRANE PROTEASE SUBUNIT 1"/>
    <property type="match status" value="1"/>
</dbReference>
<evidence type="ECO:0000256" key="5">
    <source>
        <dbReference type="ARBA" id="ARBA00023128"/>
    </source>
</evidence>
<keyword evidence="4 9" id="KW-0378">Hydrolase</keyword>
<evidence type="ECO:0000256" key="6">
    <source>
        <dbReference type="ARBA" id="ARBA00023136"/>
    </source>
</evidence>
<dbReference type="GO" id="GO:0006465">
    <property type="term" value="P:signal peptide processing"/>
    <property type="evidence" value="ECO:0007669"/>
    <property type="project" value="InterPro"/>
</dbReference>